<evidence type="ECO:0000313" key="2">
    <source>
        <dbReference type="EMBL" id="KAG9980239.1"/>
    </source>
</evidence>
<evidence type="ECO:0000313" key="3">
    <source>
        <dbReference type="Proteomes" id="UP000729357"/>
    </source>
</evidence>
<name>A0A9P8FQF6_AURME</name>
<accession>A0A9P8FQF6</accession>
<dbReference type="EMBL" id="JAHFXS010001016">
    <property type="protein sequence ID" value="KAG9980239.1"/>
    <property type="molecule type" value="Genomic_DNA"/>
</dbReference>
<sequence length="149" mass="16757">MSVPDSTILGLRTQILENWRYMHPDKANIVILTTHETQGCYLGRFEAFIAEDRSQGNKIFMKSSSIGSHEGALRLLLYMTTTLMKKMLEGQPVELPEVKPFVQSTANGNGLDEKETAKGVNELEQSPEQIKMKRFHNALGHVIDLAARK</sequence>
<keyword evidence="3" id="KW-1185">Reference proteome</keyword>
<reference evidence="2" key="2">
    <citation type="submission" date="2021-08" db="EMBL/GenBank/DDBJ databases">
        <authorList>
            <person name="Gostincar C."/>
            <person name="Sun X."/>
            <person name="Song Z."/>
            <person name="Gunde-Cimerman N."/>
        </authorList>
    </citation>
    <scope>NUCLEOTIDE SEQUENCE</scope>
    <source>
        <strain evidence="2">EXF-9298</strain>
        <strain evidence="1">EXF-9911</strain>
    </source>
</reference>
<dbReference type="Proteomes" id="UP000729357">
    <property type="component" value="Unassembled WGS sequence"/>
</dbReference>
<dbReference type="AlphaFoldDB" id="A0A9P8FQF6"/>
<evidence type="ECO:0000313" key="1">
    <source>
        <dbReference type="EMBL" id="KAG9695901.1"/>
    </source>
</evidence>
<dbReference type="OrthoDB" id="3941912at2759"/>
<reference evidence="2" key="1">
    <citation type="journal article" date="2021" name="J Fungi (Basel)">
        <title>Virulence traits and population genomics of the black yeast Aureobasidium melanogenum.</title>
        <authorList>
            <person name="Cernosa A."/>
            <person name="Sun X."/>
            <person name="Gostincar C."/>
            <person name="Fang C."/>
            <person name="Gunde-Cimerman N."/>
            <person name="Song Z."/>
        </authorList>
    </citation>
    <scope>NUCLEOTIDE SEQUENCE</scope>
    <source>
        <strain evidence="2">EXF-9298</strain>
        <strain evidence="1">EXF-9911</strain>
    </source>
</reference>
<protein>
    <submittedName>
        <fullName evidence="2">Uncharacterized protein</fullName>
    </submittedName>
</protein>
<dbReference type="EMBL" id="JAHFXF010000117">
    <property type="protein sequence ID" value="KAG9695901.1"/>
    <property type="molecule type" value="Genomic_DNA"/>
</dbReference>
<comment type="caution">
    <text evidence="2">The sequence shown here is derived from an EMBL/GenBank/DDBJ whole genome shotgun (WGS) entry which is preliminary data.</text>
</comment>
<proteinExistence type="predicted"/>
<dbReference type="Proteomes" id="UP000779574">
    <property type="component" value="Unassembled WGS sequence"/>
</dbReference>
<feature type="non-terminal residue" evidence="2">
    <location>
        <position position="1"/>
    </location>
</feature>
<organism evidence="2 3">
    <name type="scientific">Aureobasidium melanogenum</name>
    <name type="common">Aureobasidium pullulans var. melanogenum</name>
    <dbReference type="NCBI Taxonomy" id="46634"/>
    <lineage>
        <taxon>Eukaryota</taxon>
        <taxon>Fungi</taxon>
        <taxon>Dikarya</taxon>
        <taxon>Ascomycota</taxon>
        <taxon>Pezizomycotina</taxon>
        <taxon>Dothideomycetes</taxon>
        <taxon>Dothideomycetidae</taxon>
        <taxon>Dothideales</taxon>
        <taxon>Saccotheciaceae</taxon>
        <taxon>Aureobasidium</taxon>
    </lineage>
</organism>
<gene>
    <name evidence="1" type="ORF">KCU76_g4127</name>
    <name evidence="2" type="ORF">KCU98_g8282</name>
</gene>